<dbReference type="Gene3D" id="3.40.50.1480">
    <property type="entry name" value="Adenosylhomocysteinase-like"/>
    <property type="match status" value="1"/>
</dbReference>
<evidence type="ECO:0000256" key="5">
    <source>
        <dbReference type="RuleBase" id="RU000548"/>
    </source>
</evidence>
<dbReference type="InterPro" id="IPR036291">
    <property type="entry name" value="NAD(P)-bd_dom_sf"/>
</dbReference>
<dbReference type="HAMAP" id="MF_00563">
    <property type="entry name" value="AdoHcyase"/>
    <property type="match status" value="1"/>
</dbReference>
<dbReference type="Pfam" id="PF00670">
    <property type="entry name" value="AdoHcyase_NAD"/>
    <property type="match status" value="1"/>
</dbReference>
<keyword evidence="9" id="KW-1185">Reference proteome</keyword>
<dbReference type="InterPro" id="IPR015878">
    <property type="entry name" value="Ado_hCys_hydrolase_NAD-bd"/>
</dbReference>
<dbReference type="Proteomes" id="UP001634747">
    <property type="component" value="Unassembled WGS sequence"/>
</dbReference>
<dbReference type="InterPro" id="IPR020082">
    <property type="entry name" value="S-Ado-L-homoCys_hydrolase_CS"/>
</dbReference>
<dbReference type="CDD" id="cd00401">
    <property type="entry name" value="SAHH"/>
    <property type="match status" value="1"/>
</dbReference>
<dbReference type="PIRSF" id="PIRSF001109">
    <property type="entry name" value="Ad_hcy_hydrolase"/>
    <property type="match status" value="1"/>
</dbReference>
<dbReference type="InterPro" id="IPR000043">
    <property type="entry name" value="Adenosylhomocysteinase-like"/>
</dbReference>
<comment type="catalytic activity">
    <reaction evidence="4 5">
        <text>S-adenosyl-L-homocysteine + H2O = L-homocysteine + adenosine</text>
        <dbReference type="Rhea" id="RHEA:21708"/>
        <dbReference type="ChEBI" id="CHEBI:15377"/>
        <dbReference type="ChEBI" id="CHEBI:16335"/>
        <dbReference type="ChEBI" id="CHEBI:57856"/>
        <dbReference type="ChEBI" id="CHEBI:58199"/>
        <dbReference type="EC" id="3.13.2.1"/>
    </reaction>
</comment>
<dbReference type="PROSITE" id="PS00739">
    <property type="entry name" value="ADOHCYASE_2"/>
    <property type="match status" value="1"/>
</dbReference>
<keyword evidence="3 4" id="KW-0520">NAD</keyword>
<comment type="subcellular location">
    <subcellularLocation>
        <location evidence="4">Cytoplasm</location>
    </subcellularLocation>
</comment>
<feature type="binding site" evidence="4">
    <location>
        <begin position="349"/>
        <end position="351"/>
    </location>
    <ligand>
        <name>NAD(+)</name>
        <dbReference type="ChEBI" id="CHEBI:57540"/>
    </ligand>
</feature>
<dbReference type="EC" id="3.13.2.1" evidence="4"/>
<dbReference type="EMBL" id="JBJYXY010000001">
    <property type="protein sequence ID" value="MFN2976678.1"/>
    <property type="molecule type" value="Genomic_DNA"/>
</dbReference>
<comment type="caution">
    <text evidence="8">The sequence shown here is derived from an EMBL/GenBank/DDBJ whole genome shotgun (WGS) entry which is preliminary data.</text>
</comment>
<dbReference type="PROSITE" id="PS00738">
    <property type="entry name" value="ADOHCYASE_1"/>
    <property type="match status" value="1"/>
</dbReference>
<evidence type="ECO:0000256" key="6">
    <source>
        <dbReference type="RuleBase" id="RU004166"/>
    </source>
</evidence>
<accession>A0ABW9KMB2</accession>
<feature type="binding site" evidence="4">
    <location>
        <position position="328"/>
    </location>
    <ligand>
        <name>NAD(+)</name>
        <dbReference type="ChEBI" id="CHEBI:57540"/>
    </ligand>
</feature>
<organism evidence="8 9">
    <name type="scientific">Terriglobus aquaticus</name>
    <dbReference type="NCBI Taxonomy" id="940139"/>
    <lineage>
        <taxon>Bacteria</taxon>
        <taxon>Pseudomonadati</taxon>
        <taxon>Acidobacteriota</taxon>
        <taxon>Terriglobia</taxon>
        <taxon>Terriglobales</taxon>
        <taxon>Acidobacteriaceae</taxon>
        <taxon>Terriglobus</taxon>
    </lineage>
</organism>
<keyword evidence="2 4" id="KW-0554">One-carbon metabolism</keyword>
<proteinExistence type="inferred from homology"/>
<feature type="binding site" evidence="4">
    <location>
        <position position="69"/>
    </location>
    <ligand>
        <name>substrate</name>
    </ligand>
</feature>
<evidence type="ECO:0000256" key="3">
    <source>
        <dbReference type="ARBA" id="ARBA00023027"/>
    </source>
</evidence>
<dbReference type="NCBIfam" id="TIGR00936">
    <property type="entry name" value="ahcY"/>
    <property type="match status" value="1"/>
</dbReference>
<keyword evidence="4" id="KW-0963">Cytoplasm</keyword>
<evidence type="ECO:0000256" key="1">
    <source>
        <dbReference type="ARBA" id="ARBA00007122"/>
    </source>
</evidence>
<evidence type="ECO:0000256" key="2">
    <source>
        <dbReference type="ARBA" id="ARBA00022563"/>
    </source>
</evidence>
<dbReference type="SMART" id="SM00997">
    <property type="entry name" value="AdoHcyase_NAD"/>
    <property type="match status" value="1"/>
</dbReference>
<feature type="binding site" evidence="4">
    <location>
        <begin position="270"/>
        <end position="275"/>
    </location>
    <ligand>
        <name>NAD(+)</name>
        <dbReference type="ChEBI" id="CHEBI:57540"/>
    </ligand>
</feature>
<reference evidence="8 9" key="1">
    <citation type="submission" date="2024-12" db="EMBL/GenBank/DDBJ databases">
        <authorList>
            <person name="Lee Y."/>
        </authorList>
    </citation>
    <scope>NUCLEOTIDE SEQUENCE [LARGE SCALE GENOMIC DNA]</scope>
    <source>
        <strain evidence="8 9">03SUJ4</strain>
    </source>
</reference>
<feature type="binding site" evidence="4">
    <location>
        <position position="144"/>
    </location>
    <ligand>
        <name>substrate</name>
    </ligand>
</feature>
<comment type="similarity">
    <text evidence="1 4 6">Belongs to the adenosylhomocysteinase family.</text>
</comment>
<feature type="binding site" evidence="4">
    <location>
        <position position="397"/>
    </location>
    <ligand>
        <name>NAD(+)</name>
        <dbReference type="ChEBI" id="CHEBI:57540"/>
    </ligand>
</feature>
<feature type="binding site" evidence="4">
    <location>
        <position position="236"/>
    </location>
    <ligand>
        <name>substrate</name>
    </ligand>
</feature>
<protein>
    <recommendedName>
        <fullName evidence="4">Adenosylhomocysteinase</fullName>
        <ecNumber evidence="4">3.13.2.1</ecNumber>
    </recommendedName>
    <alternativeName>
        <fullName evidence="4">S-adenosyl-L-homocysteine hydrolase</fullName>
        <shortName evidence="4">AdoHcyase</shortName>
    </alternativeName>
</protein>
<dbReference type="InterPro" id="IPR042172">
    <property type="entry name" value="Adenosylhomocyst_ase-like_sf"/>
</dbReference>
<dbReference type="Gene3D" id="3.40.50.720">
    <property type="entry name" value="NAD(P)-binding Rossmann-like Domain"/>
    <property type="match status" value="1"/>
</dbReference>
<name>A0ABW9KMB2_9BACT</name>
<comment type="function">
    <text evidence="4">May play a key role in the regulation of the intracellular concentration of adenosylhomocysteine.</text>
</comment>
<feature type="binding site" evidence="4">
    <location>
        <position position="206"/>
    </location>
    <ligand>
        <name>substrate</name>
    </ligand>
</feature>
<gene>
    <name evidence="4 8" type="primary">ahcY</name>
    <name evidence="8" type="ORF">ACK2TP_12965</name>
</gene>
<feature type="domain" description="S-adenosyl-L-homocysteine hydrolase NAD binding" evidence="7">
    <location>
        <begin position="241"/>
        <end position="403"/>
    </location>
</feature>
<keyword evidence="4 5" id="KW-0378">Hydrolase</keyword>
<evidence type="ECO:0000313" key="9">
    <source>
        <dbReference type="Proteomes" id="UP001634747"/>
    </source>
</evidence>
<evidence type="ECO:0000259" key="7">
    <source>
        <dbReference type="SMART" id="SM00997"/>
    </source>
</evidence>
<dbReference type="RefSeq" id="WP_263411856.1">
    <property type="nucleotide sequence ID" value="NZ_BAABBH010000001.1"/>
</dbReference>
<feature type="binding site" evidence="4">
    <location>
        <position position="240"/>
    </location>
    <ligand>
        <name>substrate</name>
    </ligand>
</feature>
<dbReference type="SUPFAM" id="SSF51735">
    <property type="entry name" value="NAD(P)-binding Rossmann-fold domains"/>
    <property type="match status" value="1"/>
</dbReference>
<dbReference type="SUPFAM" id="SSF52283">
    <property type="entry name" value="Formate/glycerate dehydrogenase catalytic domain-like"/>
    <property type="match status" value="1"/>
</dbReference>
<evidence type="ECO:0000256" key="4">
    <source>
        <dbReference type="HAMAP-Rule" id="MF_00563"/>
    </source>
</evidence>
<sequence length="483" mass="53089">MATAVLAPEETKSETALPYKVADMSLADWGRKEIRIAEQEMPGLMSIRAKYAAEKPLQGVRITGSLHMTIQTAVLIETLKELGADVRWASCNIFSTQDHAAAAIAATGTPVFAWKGETLEEYWWCTDQALNFPGGLGPQMVVDDGGDVTLLIHKGVDLEDGDRSFVDGKAGSEEEAVIQALLKKVLAEDPQRWHRVAKDWRGVSEETTTGVHRLYKMMEQGKLLVPAINVNDSVTKSKFDNLYGCKESLADGIKRATDVMMGGKVAVICGYGDVGKGSAASLRGLGARVIVTEVDPINALQAAMQGYEVTTIEETMGRGDIYVTCTGNVDIITLEHMEQMKDQAIVCNIGHFDNEIQMERLNSAPGVEKLEIKPQVHQYTFPSGKQIFVLAEGRLVNLGCATGHPSFVMSNSFSNQTLAQIDLWKNRDTYKVGVYVLPKKLDEEVARLHLEKIGVKLTTLSQRQADYIGVPVEGPYKTDQYRY</sequence>
<dbReference type="SMART" id="SM00996">
    <property type="entry name" value="AdoHcyase"/>
    <property type="match status" value="1"/>
</dbReference>
<dbReference type="Pfam" id="PF05221">
    <property type="entry name" value="AdoHcyase"/>
    <property type="match status" value="1"/>
</dbReference>
<feature type="binding site" evidence="4">
    <location>
        <position position="241"/>
    </location>
    <ligand>
        <name>NAD(+)</name>
        <dbReference type="ChEBI" id="CHEBI:57540"/>
    </ligand>
</feature>
<dbReference type="PANTHER" id="PTHR23420:SF0">
    <property type="entry name" value="ADENOSYLHOMOCYSTEINASE"/>
    <property type="match status" value="1"/>
</dbReference>
<feature type="binding site" evidence="4">
    <location>
        <position position="293"/>
    </location>
    <ligand>
        <name>NAD(+)</name>
        <dbReference type="ChEBI" id="CHEBI:57540"/>
    </ligand>
</feature>
<dbReference type="NCBIfam" id="NF004005">
    <property type="entry name" value="PRK05476.2-3"/>
    <property type="match status" value="1"/>
</dbReference>
<feature type="binding site" evidence="4">
    <location>
        <begin position="207"/>
        <end position="209"/>
    </location>
    <ligand>
        <name>NAD(+)</name>
        <dbReference type="ChEBI" id="CHEBI:57540"/>
    </ligand>
</feature>
<comment type="pathway">
    <text evidence="4 5">Amino-acid biosynthesis; L-homocysteine biosynthesis; L-homocysteine from S-adenosyl-L-homocysteine: step 1/1.</text>
</comment>
<dbReference type="PANTHER" id="PTHR23420">
    <property type="entry name" value="ADENOSYLHOMOCYSTEINASE"/>
    <property type="match status" value="1"/>
</dbReference>
<comment type="cofactor">
    <cofactor evidence="4 5">
        <name>NAD(+)</name>
        <dbReference type="ChEBI" id="CHEBI:57540"/>
    </cofactor>
    <text evidence="4 5">Binds 1 NAD(+) per subunit.</text>
</comment>
<evidence type="ECO:0000313" key="8">
    <source>
        <dbReference type="EMBL" id="MFN2976678.1"/>
    </source>
</evidence>